<dbReference type="EMBL" id="SMOL01000402">
    <property type="protein sequence ID" value="KAB2616027.1"/>
    <property type="molecule type" value="Genomic_DNA"/>
</dbReference>
<name>A0A5N5GLL1_9ROSA</name>
<reference evidence="1 2" key="1">
    <citation type="submission" date="2019-09" db="EMBL/GenBank/DDBJ databases">
        <authorList>
            <person name="Ou C."/>
        </authorList>
    </citation>
    <scope>NUCLEOTIDE SEQUENCE [LARGE SCALE GENOMIC DNA]</scope>
    <source>
        <strain evidence="1">S2</strain>
        <tissue evidence="1">Leaf</tissue>
    </source>
</reference>
<evidence type="ECO:0000313" key="2">
    <source>
        <dbReference type="Proteomes" id="UP000327157"/>
    </source>
</evidence>
<proteinExistence type="predicted"/>
<protein>
    <submittedName>
        <fullName evidence="1">F-box/FBD/LRR-repeat protein</fullName>
    </submittedName>
</protein>
<dbReference type="OrthoDB" id="1298252at2759"/>
<keyword evidence="2" id="KW-1185">Reference proteome</keyword>
<reference evidence="2" key="2">
    <citation type="submission" date="2019-10" db="EMBL/GenBank/DDBJ databases">
        <title>A de novo genome assembly of a pear dwarfing rootstock.</title>
        <authorList>
            <person name="Wang F."/>
            <person name="Wang J."/>
            <person name="Li S."/>
            <person name="Zhang Y."/>
            <person name="Fang M."/>
            <person name="Ma L."/>
            <person name="Zhao Y."/>
            <person name="Jiang S."/>
        </authorList>
    </citation>
    <scope>NUCLEOTIDE SEQUENCE [LARGE SCALE GENOMIC DNA]</scope>
</reference>
<dbReference type="Proteomes" id="UP000327157">
    <property type="component" value="Chromosome 3"/>
</dbReference>
<accession>A0A5N5GLL1</accession>
<reference evidence="1 2" key="3">
    <citation type="submission" date="2019-11" db="EMBL/GenBank/DDBJ databases">
        <title>A de novo genome assembly of a pear dwarfing rootstock.</title>
        <authorList>
            <person name="Wang F."/>
            <person name="Wang J."/>
            <person name="Li S."/>
            <person name="Zhang Y."/>
            <person name="Fang M."/>
            <person name="Ma L."/>
            <person name="Zhao Y."/>
            <person name="Jiang S."/>
        </authorList>
    </citation>
    <scope>NUCLEOTIDE SEQUENCE [LARGE SCALE GENOMIC DNA]</scope>
    <source>
        <strain evidence="1">S2</strain>
        <tissue evidence="1">Leaf</tissue>
    </source>
</reference>
<sequence>MPRGPAFSLRDSSPELKESVVFSTFVDRRNVVELDLRVDTILDDYRRFELPQCIFTSKTLVALKVSSNCITYDPPASGCFLKVKKFYLRTEYPDNDSMGKIFCST</sequence>
<organism evidence="1 2">
    <name type="scientific">Pyrus ussuriensis x Pyrus communis</name>
    <dbReference type="NCBI Taxonomy" id="2448454"/>
    <lineage>
        <taxon>Eukaryota</taxon>
        <taxon>Viridiplantae</taxon>
        <taxon>Streptophyta</taxon>
        <taxon>Embryophyta</taxon>
        <taxon>Tracheophyta</taxon>
        <taxon>Spermatophyta</taxon>
        <taxon>Magnoliopsida</taxon>
        <taxon>eudicotyledons</taxon>
        <taxon>Gunneridae</taxon>
        <taxon>Pentapetalae</taxon>
        <taxon>rosids</taxon>
        <taxon>fabids</taxon>
        <taxon>Rosales</taxon>
        <taxon>Rosaceae</taxon>
        <taxon>Amygdaloideae</taxon>
        <taxon>Maleae</taxon>
        <taxon>Pyrus</taxon>
    </lineage>
</organism>
<evidence type="ECO:0000313" key="1">
    <source>
        <dbReference type="EMBL" id="KAB2616027.1"/>
    </source>
</evidence>
<dbReference type="AlphaFoldDB" id="A0A5N5GLL1"/>
<gene>
    <name evidence="1" type="ORF">D8674_022615</name>
</gene>
<comment type="caution">
    <text evidence="1">The sequence shown here is derived from an EMBL/GenBank/DDBJ whole genome shotgun (WGS) entry which is preliminary data.</text>
</comment>